<proteinExistence type="predicted"/>
<evidence type="ECO:0000313" key="1">
    <source>
        <dbReference type="EMBL" id="AWV98704.1"/>
    </source>
</evidence>
<gene>
    <name evidence="1" type="ORF">DJ013_11180</name>
</gene>
<protein>
    <recommendedName>
        <fullName evidence="3">Lipocalin-like domain-containing protein</fullName>
    </recommendedName>
</protein>
<dbReference type="OrthoDB" id="5382295at2"/>
<evidence type="ECO:0008006" key="3">
    <source>
        <dbReference type="Google" id="ProtNLM"/>
    </source>
</evidence>
<dbReference type="EMBL" id="CP029480">
    <property type="protein sequence ID" value="AWV98704.1"/>
    <property type="molecule type" value="Genomic_DNA"/>
</dbReference>
<sequence>MKLVLPFIVFVIFLSSCQNQEDFSWLEGDWVRINEQINRETFEQWEEVNGLYKGVGLTISEGDTVFNENMALEKIDDNWALVVSSVNDAPTVFKFTEQGANFFTCENPANEFPKAIKYFMAGDTLKAEISNDQMSIDFAFLKE</sequence>
<dbReference type="RefSeq" id="WP_111371897.1">
    <property type="nucleotide sequence ID" value="NZ_CP029480.1"/>
</dbReference>
<name>A0A2Z4GC44_9BACT</name>
<accession>A0A2Z4GC44</accession>
<dbReference type="AlphaFoldDB" id="A0A2Z4GC44"/>
<reference evidence="1 2" key="1">
    <citation type="submission" date="2018-05" db="EMBL/GenBank/DDBJ databases">
        <title>Complete genome sequence of Arcticibacterium luteifluviistationis SM1504T, a cytophagaceae bacterium isolated from Arctic surface seawater.</title>
        <authorList>
            <person name="Li Y."/>
            <person name="Qin Q.-L."/>
        </authorList>
    </citation>
    <scope>NUCLEOTIDE SEQUENCE [LARGE SCALE GENOMIC DNA]</scope>
    <source>
        <strain evidence="1 2">SM1504</strain>
    </source>
</reference>
<keyword evidence="2" id="KW-1185">Reference proteome</keyword>
<evidence type="ECO:0000313" key="2">
    <source>
        <dbReference type="Proteomes" id="UP000249873"/>
    </source>
</evidence>
<organism evidence="1 2">
    <name type="scientific">Arcticibacterium luteifluviistationis</name>
    <dbReference type="NCBI Taxonomy" id="1784714"/>
    <lineage>
        <taxon>Bacteria</taxon>
        <taxon>Pseudomonadati</taxon>
        <taxon>Bacteroidota</taxon>
        <taxon>Cytophagia</taxon>
        <taxon>Cytophagales</taxon>
        <taxon>Leadbetterellaceae</taxon>
        <taxon>Arcticibacterium</taxon>
    </lineage>
</organism>
<dbReference type="Proteomes" id="UP000249873">
    <property type="component" value="Chromosome"/>
</dbReference>
<dbReference type="PROSITE" id="PS51257">
    <property type="entry name" value="PROKAR_LIPOPROTEIN"/>
    <property type="match status" value="1"/>
</dbReference>
<dbReference type="KEGG" id="als:DJ013_11180"/>